<dbReference type="AlphaFoldDB" id="A0A168L2S6"/>
<dbReference type="GO" id="GO:0004252">
    <property type="term" value="F:serine-type endopeptidase activity"/>
    <property type="evidence" value="ECO:0007669"/>
    <property type="project" value="InterPro"/>
</dbReference>
<keyword evidence="6" id="KW-1185">Reference proteome</keyword>
<gene>
    <name evidence="5" type="primary">ABSGL_01271.1 scaffold 1223</name>
</gene>
<dbReference type="Pfam" id="PF00089">
    <property type="entry name" value="Trypsin"/>
    <property type="match status" value="1"/>
</dbReference>
<dbReference type="PRINTS" id="PR00722">
    <property type="entry name" value="CHYMOTRYPSIN"/>
</dbReference>
<dbReference type="SMART" id="SM00020">
    <property type="entry name" value="Tryp_SPc"/>
    <property type="match status" value="1"/>
</dbReference>
<proteinExistence type="inferred from homology"/>
<evidence type="ECO:0000256" key="2">
    <source>
        <dbReference type="ARBA" id="ARBA00023157"/>
    </source>
</evidence>
<dbReference type="EMBL" id="LT550481">
    <property type="protein sequence ID" value="SAL95930.1"/>
    <property type="molecule type" value="Genomic_DNA"/>
</dbReference>
<dbReference type="InterPro" id="IPR001254">
    <property type="entry name" value="Trypsin_dom"/>
</dbReference>
<comment type="similarity">
    <text evidence="1">Belongs to the peptidase S1 family.</text>
</comment>
<dbReference type="InterPro" id="IPR043504">
    <property type="entry name" value="Peptidase_S1_PA_chymotrypsin"/>
</dbReference>
<feature type="domain" description="Peptidase S1" evidence="4">
    <location>
        <begin position="20"/>
        <end position="291"/>
    </location>
</feature>
<dbReference type="SUPFAM" id="SSF50494">
    <property type="entry name" value="Trypsin-like serine proteases"/>
    <property type="match status" value="1"/>
</dbReference>
<evidence type="ECO:0000313" key="5">
    <source>
        <dbReference type="EMBL" id="SAL95930.1"/>
    </source>
</evidence>
<dbReference type="InterPro" id="IPR050430">
    <property type="entry name" value="Peptidase_S1"/>
</dbReference>
<feature type="signal peptide" evidence="3">
    <location>
        <begin position="1"/>
        <end position="19"/>
    </location>
</feature>
<feature type="chain" id="PRO_5007898674" description="Peptidase S1 domain-containing protein" evidence="3">
    <location>
        <begin position="20"/>
        <end position="341"/>
    </location>
</feature>
<accession>A0A168L2S6</accession>
<dbReference type="InterPro" id="IPR009003">
    <property type="entry name" value="Peptidase_S1_PA"/>
</dbReference>
<protein>
    <recommendedName>
        <fullName evidence="4">Peptidase S1 domain-containing protein</fullName>
    </recommendedName>
</protein>
<dbReference type="PANTHER" id="PTHR24276:SF98">
    <property type="entry name" value="FI18310P1-RELATED"/>
    <property type="match status" value="1"/>
</dbReference>
<dbReference type="PANTHER" id="PTHR24276">
    <property type="entry name" value="POLYSERASE-RELATED"/>
    <property type="match status" value="1"/>
</dbReference>
<evidence type="ECO:0000256" key="1">
    <source>
        <dbReference type="ARBA" id="ARBA00007664"/>
    </source>
</evidence>
<dbReference type="InParanoid" id="A0A168L2S6"/>
<dbReference type="STRING" id="4829.A0A168L2S6"/>
<dbReference type="OrthoDB" id="6380398at2759"/>
<dbReference type="InterPro" id="IPR001314">
    <property type="entry name" value="Peptidase_S1A"/>
</dbReference>
<evidence type="ECO:0000256" key="3">
    <source>
        <dbReference type="SAM" id="SignalP"/>
    </source>
</evidence>
<dbReference type="PROSITE" id="PS00134">
    <property type="entry name" value="TRYPSIN_HIS"/>
    <property type="match status" value="1"/>
</dbReference>
<evidence type="ECO:0000259" key="4">
    <source>
        <dbReference type="PROSITE" id="PS50240"/>
    </source>
</evidence>
<dbReference type="Proteomes" id="UP000078561">
    <property type="component" value="Unassembled WGS sequence"/>
</dbReference>
<dbReference type="InterPro" id="IPR018114">
    <property type="entry name" value="TRYPSIN_HIS"/>
</dbReference>
<keyword evidence="3" id="KW-0732">Signal</keyword>
<dbReference type="OMA" id="HCIRTAS"/>
<dbReference type="PROSITE" id="PS50240">
    <property type="entry name" value="TRYPSIN_DOM"/>
    <property type="match status" value="1"/>
</dbReference>
<evidence type="ECO:0000313" key="6">
    <source>
        <dbReference type="Proteomes" id="UP000078561"/>
    </source>
</evidence>
<dbReference type="Gene3D" id="2.40.10.10">
    <property type="entry name" value="Trypsin-like serine proteases"/>
    <property type="match status" value="1"/>
</dbReference>
<dbReference type="GO" id="GO:0006508">
    <property type="term" value="P:proteolysis"/>
    <property type="evidence" value="ECO:0007669"/>
    <property type="project" value="InterPro"/>
</dbReference>
<reference evidence="5" key="1">
    <citation type="submission" date="2016-04" db="EMBL/GenBank/DDBJ databases">
        <authorList>
            <person name="Evans L.H."/>
            <person name="Alamgir A."/>
            <person name="Owens N."/>
            <person name="Weber N.D."/>
            <person name="Virtaneva K."/>
            <person name="Barbian K."/>
            <person name="Babar A."/>
            <person name="Rosenke K."/>
        </authorList>
    </citation>
    <scope>NUCLEOTIDE SEQUENCE [LARGE SCALE GENOMIC DNA]</scope>
    <source>
        <strain evidence="5">CBS 101.48</strain>
    </source>
</reference>
<sequence length="341" mass="37936">MLYWFLFFLFCTLIENSHGISNGTASQHRHPYFVTLIQPRLCGGVFLSLAPEAWILTAAHCVFNTDRNSSSPDGHVRYGNHRHQSFHHVVVHPKYRHNVDTDDDDQRTIHATIYDVALIRLARLPEDEDDHDNDDDDDDDYSSIYYHAMEGNYKQKPREKQVQTIAISTTNASSSLECMGMGATGVGAPMASQLMTAACERTNSTRAIGIFKPYQDAVSMIRTTSALCHGDSGGPLVTPSHRLDGILSRILYAYDPVVPSTCPVPDTDDLQMTNVFVKPAFHLPWISQVTGLDQHTLTTPSNASSSPSYFDILHSSNQGPPSLPVPALWPWVVMALFLLLH</sequence>
<keyword evidence="2" id="KW-1015">Disulfide bond</keyword>
<name>A0A168L2S6_ABSGL</name>
<organism evidence="5">
    <name type="scientific">Absidia glauca</name>
    <name type="common">Pin mould</name>
    <dbReference type="NCBI Taxonomy" id="4829"/>
    <lineage>
        <taxon>Eukaryota</taxon>
        <taxon>Fungi</taxon>
        <taxon>Fungi incertae sedis</taxon>
        <taxon>Mucoromycota</taxon>
        <taxon>Mucoromycotina</taxon>
        <taxon>Mucoromycetes</taxon>
        <taxon>Mucorales</taxon>
        <taxon>Cunninghamellaceae</taxon>
        <taxon>Absidia</taxon>
    </lineage>
</organism>